<evidence type="ECO:0000256" key="1">
    <source>
        <dbReference type="SAM" id="MobiDB-lite"/>
    </source>
</evidence>
<gene>
    <name evidence="2" type="ORF">EYF80_023801</name>
</gene>
<name>A0A4Z2HJD9_9TELE</name>
<feature type="compositionally biased region" description="Basic and acidic residues" evidence="1">
    <location>
        <begin position="54"/>
        <end position="73"/>
    </location>
</feature>
<protein>
    <submittedName>
        <fullName evidence="2">Uncharacterized protein</fullName>
    </submittedName>
</protein>
<accession>A0A4Z2HJD9</accession>
<proteinExistence type="predicted"/>
<evidence type="ECO:0000313" key="2">
    <source>
        <dbReference type="EMBL" id="TNN65928.1"/>
    </source>
</evidence>
<keyword evidence="3" id="KW-1185">Reference proteome</keyword>
<dbReference type="Proteomes" id="UP000314294">
    <property type="component" value="Unassembled WGS sequence"/>
</dbReference>
<comment type="caution">
    <text evidence="2">The sequence shown here is derived from an EMBL/GenBank/DDBJ whole genome shotgun (WGS) entry which is preliminary data.</text>
</comment>
<evidence type="ECO:0000313" key="3">
    <source>
        <dbReference type="Proteomes" id="UP000314294"/>
    </source>
</evidence>
<dbReference type="EMBL" id="SRLO01000227">
    <property type="protein sequence ID" value="TNN65928.1"/>
    <property type="molecule type" value="Genomic_DNA"/>
</dbReference>
<feature type="region of interest" description="Disordered" evidence="1">
    <location>
        <begin position="32"/>
        <end position="82"/>
    </location>
</feature>
<dbReference type="AlphaFoldDB" id="A0A4Z2HJD9"/>
<feature type="compositionally biased region" description="Acidic residues" evidence="1">
    <location>
        <begin position="40"/>
        <end position="53"/>
    </location>
</feature>
<sequence>MDELFPGCIVPPATSSKVLRSLIPLPGLWRWGGPGGWFVAEEEEGEGEEEEEEGEKRNKEERKEDEKGEEKDEKRKKKRGER</sequence>
<organism evidence="2 3">
    <name type="scientific">Liparis tanakae</name>
    <name type="common">Tanaka's snailfish</name>
    <dbReference type="NCBI Taxonomy" id="230148"/>
    <lineage>
        <taxon>Eukaryota</taxon>
        <taxon>Metazoa</taxon>
        <taxon>Chordata</taxon>
        <taxon>Craniata</taxon>
        <taxon>Vertebrata</taxon>
        <taxon>Euteleostomi</taxon>
        <taxon>Actinopterygii</taxon>
        <taxon>Neopterygii</taxon>
        <taxon>Teleostei</taxon>
        <taxon>Neoteleostei</taxon>
        <taxon>Acanthomorphata</taxon>
        <taxon>Eupercaria</taxon>
        <taxon>Perciformes</taxon>
        <taxon>Cottioidei</taxon>
        <taxon>Cottales</taxon>
        <taxon>Liparidae</taxon>
        <taxon>Liparis</taxon>
    </lineage>
</organism>
<reference evidence="2 3" key="1">
    <citation type="submission" date="2019-03" db="EMBL/GenBank/DDBJ databases">
        <title>First draft genome of Liparis tanakae, snailfish: a comprehensive survey of snailfish specific genes.</title>
        <authorList>
            <person name="Kim W."/>
            <person name="Song I."/>
            <person name="Jeong J.-H."/>
            <person name="Kim D."/>
            <person name="Kim S."/>
            <person name="Ryu S."/>
            <person name="Song J.Y."/>
            <person name="Lee S.K."/>
        </authorList>
    </citation>
    <scope>NUCLEOTIDE SEQUENCE [LARGE SCALE GENOMIC DNA]</scope>
    <source>
        <tissue evidence="2">Muscle</tissue>
    </source>
</reference>